<evidence type="ECO:0000313" key="2">
    <source>
        <dbReference type="EMBL" id="KAJ3640354.1"/>
    </source>
</evidence>
<sequence length="218" mass="24729">MKLDKALRVCLSVKESQKQNQEISEKGEIGIVRTRQKCSSKESGAGGYSDGKSRAGEKVWKTKKGSNNSKTTMCQRCGYNHEKKRCPAYTKQCSECGAYGHFKKMCFKRSVYAVENEIKEVFVGLIGKKQKKNSCREWSIVMRVERKKEIKIKLDTGAMVNVISQSTLKSLGFDLEKMENINLIITNFTHKRVPVLGKCKLCCTFQENDYVLCPFAPV</sequence>
<reference evidence="2" key="1">
    <citation type="journal article" date="2023" name="G3 (Bethesda)">
        <title>Whole genome assemblies of Zophobas morio and Tenebrio molitor.</title>
        <authorList>
            <person name="Kaur S."/>
            <person name="Stinson S.A."/>
            <person name="diCenzo G.C."/>
        </authorList>
    </citation>
    <scope>NUCLEOTIDE SEQUENCE</scope>
    <source>
        <strain evidence="2">QUZm001</strain>
    </source>
</reference>
<evidence type="ECO:0000313" key="3">
    <source>
        <dbReference type="Proteomes" id="UP001168821"/>
    </source>
</evidence>
<accession>A0AA38HN56</accession>
<protein>
    <recommendedName>
        <fullName evidence="4">CCHC-type domain-containing protein</fullName>
    </recommendedName>
</protein>
<feature type="compositionally biased region" description="Basic and acidic residues" evidence="1">
    <location>
        <begin position="51"/>
        <end position="60"/>
    </location>
</feature>
<evidence type="ECO:0000256" key="1">
    <source>
        <dbReference type="SAM" id="MobiDB-lite"/>
    </source>
</evidence>
<dbReference type="Gene3D" id="2.40.70.10">
    <property type="entry name" value="Acid Proteases"/>
    <property type="match status" value="1"/>
</dbReference>
<name>A0AA38HN56_9CUCU</name>
<gene>
    <name evidence="2" type="ORF">Zmor_003656</name>
</gene>
<comment type="caution">
    <text evidence="2">The sequence shown here is derived from an EMBL/GenBank/DDBJ whole genome shotgun (WGS) entry which is preliminary data.</text>
</comment>
<dbReference type="InterPro" id="IPR021109">
    <property type="entry name" value="Peptidase_aspartic_dom_sf"/>
</dbReference>
<feature type="region of interest" description="Disordered" evidence="1">
    <location>
        <begin position="35"/>
        <end position="64"/>
    </location>
</feature>
<keyword evidence="3" id="KW-1185">Reference proteome</keyword>
<dbReference type="Proteomes" id="UP001168821">
    <property type="component" value="Unassembled WGS sequence"/>
</dbReference>
<evidence type="ECO:0008006" key="4">
    <source>
        <dbReference type="Google" id="ProtNLM"/>
    </source>
</evidence>
<organism evidence="2 3">
    <name type="scientific">Zophobas morio</name>
    <dbReference type="NCBI Taxonomy" id="2755281"/>
    <lineage>
        <taxon>Eukaryota</taxon>
        <taxon>Metazoa</taxon>
        <taxon>Ecdysozoa</taxon>
        <taxon>Arthropoda</taxon>
        <taxon>Hexapoda</taxon>
        <taxon>Insecta</taxon>
        <taxon>Pterygota</taxon>
        <taxon>Neoptera</taxon>
        <taxon>Endopterygota</taxon>
        <taxon>Coleoptera</taxon>
        <taxon>Polyphaga</taxon>
        <taxon>Cucujiformia</taxon>
        <taxon>Tenebrionidae</taxon>
        <taxon>Zophobas</taxon>
    </lineage>
</organism>
<proteinExistence type="predicted"/>
<dbReference type="AlphaFoldDB" id="A0AA38HN56"/>
<dbReference type="EMBL" id="JALNTZ010000010">
    <property type="protein sequence ID" value="KAJ3640354.1"/>
    <property type="molecule type" value="Genomic_DNA"/>
</dbReference>